<evidence type="ECO:0000313" key="1">
    <source>
        <dbReference type="EMBL" id="ORV92245.1"/>
    </source>
</evidence>
<dbReference type="AlphaFoldDB" id="A0A1X1X029"/>
<protein>
    <submittedName>
        <fullName evidence="1">Uncharacterized protein</fullName>
    </submittedName>
</protein>
<comment type="caution">
    <text evidence="1">The sequence shown here is derived from an EMBL/GenBank/DDBJ whole genome shotgun (WGS) entry which is preliminary data.</text>
</comment>
<organism evidence="1 2">
    <name type="scientific">Mycobacterium gordonae</name>
    <dbReference type="NCBI Taxonomy" id="1778"/>
    <lineage>
        <taxon>Bacteria</taxon>
        <taxon>Bacillati</taxon>
        <taxon>Actinomycetota</taxon>
        <taxon>Actinomycetes</taxon>
        <taxon>Mycobacteriales</taxon>
        <taxon>Mycobacteriaceae</taxon>
        <taxon>Mycobacterium</taxon>
    </lineage>
</organism>
<reference evidence="1 2" key="1">
    <citation type="submission" date="2016-01" db="EMBL/GenBank/DDBJ databases">
        <title>The new phylogeny of the genus Mycobacterium.</title>
        <authorList>
            <person name="Tarcisio F."/>
            <person name="Conor M."/>
            <person name="Antonella G."/>
            <person name="Elisabetta G."/>
            <person name="Giulia F.S."/>
            <person name="Sara T."/>
            <person name="Anna F."/>
            <person name="Clotilde B."/>
            <person name="Roberto B."/>
            <person name="Veronica D.S."/>
            <person name="Fabio R."/>
            <person name="Monica P."/>
            <person name="Olivier J."/>
            <person name="Enrico T."/>
            <person name="Nicola S."/>
        </authorList>
    </citation>
    <scope>NUCLEOTIDE SEQUENCE [LARGE SCALE GENOMIC DNA]</scope>
    <source>
        <strain evidence="1 2">DSM 44160</strain>
    </source>
</reference>
<gene>
    <name evidence="1" type="ORF">AWC08_19725</name>
</gene>
<accession>A0A1X1X029</accession>
<dbReference type="EMBL" id="LQOY01000050">
    <property type="protein sequence ID" value="ORV92245.1"/>
    <property type="molecule type" value="Genomic_DNA"/>
</dbReference>
<keyword evidence="2" id="KW-1185">Reference proteome</keyword>
<name>A0A1X1X029_MYCGO</name>
<proteinExistence type="predicted"/>
<sequence>MTGDVGPWGNGRRGVSRCSATFEQFVGQRVAHPVVLGYNRFSVGMIEDRMQQGAVRPSVQRP</sequence>
<dbReference type="Proteomes" id="UP000193928">
    <property type="component" value="Unassembled WGS sequence"/>
</dbReference>
<evidence type="ECO:0000313" key="2">
    <source>
        <dbReference type="Proteomes" id="UP000193928"/>
    </source>
</evidence>